<organism evidence="1">
    <name type="scientific">marine sediment metagenome</name>
    <dbReference type="NCBI Taxonomy" id="412755"/>
    <lineage>
        <taxon>unclassified sequences</taxon>
        <taxon>metagenomes</taxon>
        <taxon>ecological metagenomes</taxon>
    </lineage>
</organism>
<comment type="caution">
    <text evidence="1">The sequence shown here is derived from an EMBL/GenBank/DDBJ whole genome shotgun (WGS) entry which is preliminary data.</text>
</comment>
<name>A0A0F9JRP4_9ZZZZ</name>
<dbReference type="AlphaFoldDB" id="A0A0F9JRP4"/>
<proteinExistence type="predicted"/>
<accession>A0A0F9JRP4</accession>
<sequence>MQMEIVNLTPHAVKVITDDKTTSYPASGNVARLNSVEQKVCPELTAKLGVPVSTAPEFTEAIGLPADTNTNIIVSMAVAQYLKQNKSWGGIVFSPDTGPGQAIRNEEGDIVGVRRLAVW</sequence>
<protein>
    <submittedName>
        <fullName evidence="1">Uncharacterized protein</fullName>
    </submittedName>
</protein>
<reference evidence="1" key="1">
    <citation type="journal article" date="2015" name="Nature">
        <title>Complex archaea that bridge the gap between prokaryotes and eukaryotes.</title>
        <authorList>
            <person name="Spang A."/>
            <person name="Saw J.H."/>
            <person name="Jorgensen S.L."/>
            <person name="Zaremba-Niedzwiedzka K."/>
            <person name="Martijn J."/>
            <person name="Lind A.E."/>
            <person name="van Eijk R."/>
            <person name="Schleper C."/>
            <person name="Guy L."/>
            <person name="Ettema T.J."/>
        </authorList>
    </citation>
    <scope>NUCLEOTIDE SEQUENCE</scope>
</reference>
<evidence type="ECO:0000313" key="1">
    <source>
        <dbReference type="EMBL" id="KKM65116.1"/>
    </source>
</evidence>
<dbReference type="EMBL" id="LAZR01010776">
    <property type="protein sequence ID" value="KKM65116.1"/>
    <property type="molecule type" value="Genomic_DNA"/>
</dbReference>
<gene>
    <name evidence="1" type="ORF">LCGC14_1494550</name>
</gene>